<dbReference type="EMBL" id="DVIQ01000068">
    <property type="protein sequence ID" value="HIS32070.1"/>
    <property type="molecule type" value="Genomic_DNA"/>
</dbReference>
<evidence type="ECO:0000256" key="1">
    <source>
        <dbReference type="SAM" id="Phobius"/>
    </source>
</evidence>
<comment type="caution">
    <text evidence="2">The sequence shown here is derived from an EMBL/GenBank/DDBJ whole genome shotgun (WGS) entry which is preliminary data.</text>
</comment>
<evidence type="ECO:0000313" key="3">
    <source>
        <dbReference type="Proteomes" id="UP000823935"/>
    </source>
</evidence>
<dbReference type="Proteomes" id="UP000823935">
    <property type="component" value="Unassembled WGS sequence"/>
</dbReference>
<reference evidence="2" key="2">
    <citation type="journal article" date="2021" name="PeerJ">
        <title>Extensive microbial diversity within the chicken gut microbiome revealed by metagenomics and culture.</title>
        <authorList>
            <person name="Gilroy R."/>
            <person name="Ravi A."/>
            <person name="Getino M."/>
            <person name="Pursley I."/>
            <person name="Horton D.L."/>
            <person name="Alikhan N.F."/>
            <person name="Baker D."/>
            <person name="Gharbi K."/>
            <person name="Hall N."/>
            <person name="Watson M."/>
            <person name="Adriaenssens E.M."/>
            <person name="Foster-Nyarko E."/>
            <person name="Jarju S."/>
            <person name="Secka A."/>
            <person name="Antonio M."/>
            <person name="Oren A."/>
            <person name="Chaudhuri R.R."/>
            <person name="La Ragione R."/>
            <person name="Hildebrand F."/>
            <person name="Pallen M.J."/>
        </authorList>
    </citation>
    <scope>NUCLEOTIDE SEQUENCE</scope>
    <source>
        <strain evidence="2">CHK190-19873</strain>
    </source>
</reference>
<dbReference type="InterPro" id="IPR006938">
    <property type="entry name" value="DUF624"/>
</dbReference>
<dbReference type="AlphaFoldDB" id="A0A9D1EU84"/>
<gene>
    <name evidence="2" type="ORF">IAB44_11070</name>
</gene>
<feature type="transmembrane region" description="Helical" evidence="1">
    <location>
        <begin position="99"/>
        <end position="121"/>
    </location>
</feature>
<feature type="transmembrane region" description="Helical" evidence="1">
    <location>
        <begin position="133"/>
        <end position="156"/>
    </location>
</feature>
<feature type="transmembrane region" description="Helical" evidence="1">
    <location>
        <begin position="17"/>
        <end position="43"/>
    </location>
</feature>
<keyword evidence="1" id="KW-0472">Membrane</keyword>
<sequence length="201" mass="22905">MKPDNKFFAFMSLAGDIILLNVLFIITSLPILTAGTSLTALYASLRKRLRGQESYIVRDYFAFWKENLKNSMIIWCILLPCLIAMIVFTSYIANNLQNLAALCVYFLLLLILLFVLSYAFPLQATFVNSPTRILLNSLLTALRHLPYTLALIFITSLPVCLTLCFPRAFYFTCAYWLLLGFSVSTILSVLITKKVFQYYTA</sequence>
<feature type="transmembrane region" description="Helical" evidence="1">
    <location>
        <begin position="168"/>
        <end position="191"/>
    </location>
</feature>
<feature type="transmembrane region" description="Helical" evidence="1">
    <location>
        <begin position="72"/>
        <end position="93"/>
    </location>
</feature>
<proteinExistence type="predicted"/>
<keyword evidence="1" id="KW-1133">Transmembrane helix</keyword>
<reference evidence="2" key="1">
    <citation type="submission" date="2020-10" db="EMBL/GenBank/DDBJ databases">
        <authorList>
            <person name="Gilroy R."/>
        </authorList>
    </citation>
    <scope>NUCLEOTIDE SEQUENCE</scope>
    <source>
        <strain evidence="2">CHK190-19873</strain>
    </source>
</reference>
<protein>
    <submittedName>
        <fullName evidence="2">YesL family protein</fullName>
    </submittedName>
</protein>
<keyword evidence="1" id="KW-0812">Transmembrane</keyword>
<accession>A0A9D1EU84</accession>
<organism evidence="2 3">
    <name type="scientific">Candidatus Limivivens intestinipullorum</name>
    <dbReference type="NCBI Taxonomy" id="2840858"/>
    <lineage>
        <taxon>Bacteria</taxon>
        <taxon>Bacillati</taxon>
        <taxon>Bacillota</taxon>
        <taxon>Clostridia</taxon>
        <taxon>Lachnospirales</taxon>
        <taxon>Lachnospiraceae</taxon>
        <taxon>Lachnospiraceae incertae sedis</taxon>
        <taxon>Candidatus Limivivens</taxon>
    </lineage>
</organism>
<name>A0A9D1EU84_9FIRM</name>
<dbReference type="Pfam" id="PF04854">
    <property type="entry name" value="DUF624"/>
    <property type="match status" value="1"/>
</dbReference>
<evidence type="ECO:0000313" key="2">
    <source>
        <dbReference type="EMBL" id="HIS32070.1"/>
    </source>
</evidence>